<evidence type="ECO:0000313" key="1">
    <source>
        <dbReference type="EMBL" id="KKK77669.1"/>
    </source>
</evidence>
<dbReference type="EMBL" id="LAZR01054847">
    <property type="protein sequence ID" value="KKK77669.1"/>
    <property type="molecule type" value="Genomic_DNA"/>
</dbReference>
<reference evidence="1" key="1">
    <citation type="journal article" date="2015" name="Nature">
        <title>Complex archaea that bridge the gap between prokaryotes and eukaryotes.</title>
        <authorList>
            <person name="Spang A."/>
            <person name="Saw J.H."/>
            <person name="Jorgensen S.L."/>
            <person name="Zaremba-Niedzwiedzka K."/>
            <person name="Martijn J."/>
            <person name="Lind A.E."/>
            <person name="van Eijk R."/>
            <person name="Schleper C."/>
            <person name="Guy L."/>
            <person name="Ettema T.J."/>
        </authorList>
    </citation>
    <scope>NUCLEOTIDE SEQUENCE</scope>
</reference>
<comment type="caution">
    <text evidence="1">The sequence shown here is derived from an EMBL/GenBank/DDBJ whole genome shotgun (WGS) entry which is preliminary data.</text>
</comment>
<accession>A0A0F9AGL4</accession>
<sequence length="143" mass="16066">MTTPTIDPFTSEYLSLGTQAEQEAFARRRVADYEAQFLPGEAHTRTVALGRPLGLDFTAFLAEYQGERLPSFSPETIQSMLPEEAKKLPMWKRAFSRTLKTIDWYVENINKPVAAIALGIGSSLVPGEQSFEKELTRARREIA</sequence>
<protein>
    <submittedName>
        <fullName evidence="1">Uncharacterized protein</fullName>
    </submittedName>
</protein>
<proteinExistence type="predicted"/>
<dbReference type="AlphaFoldDB" id="A0A0F9AGL4"/>
<feature type="non-terminal residue" evidence="1">
    <location>
        <position position="143"/>
    </location>
</feature>
<organism evidence="1">
    <name type="scientific">marine sediment metagenome</name>
    <dbReference type="NCBI Taxonomy" id="412755"/>
    <lineage>
        <taxon>unclassified sequences</taxon>
        <taxon>metagenomes</taxon>
        <taxon>ecological metagenomes</taxon>
    </lineage>
</organism>
<gene>
    <name evidence="1" type="ORF">LCGC14_2851270</name>
</gene>
<name>A0A0F9AGL4_9ZZZZ</name>